<sequence length="331" mass="35950">MPTTYTEQFWLIDPANPPSVGSTLSVSFFDIVDQNDNDLVSRFGDDSIDGVDIEQSWPGDTVTAILPGGGSATIVGTTFFLADGRVLFTPTDGSVLQTSSFSGSTFVNSQGPTSTSSLGPPCFVAGTSILSSNGLVDVENLSAGDLIKNCSGQFAELRTIIRKSYSARELSENPKLRPVRIVAAALGQGLPKRDLLVSRQHRMLVSSSTTERIFGTTDVLVSAIKLTEFPGIYVDESVTEVEYFHLLFDQHQVIFAEGAPTESLYTGPEALASISQEARDEINLIFPDIANLDYKPKPARELPCGKMQKKLVARHLKNKKPLLETRHYAND</sequence>
<organism evidence="2 3">
    <name type="scientific">Paracoccus maritimus</name>
    <dbReference type="NCBI Taxonomy" id="2933292"/>
    <lineage>
        <taxon>Bacteria</taxon>
        <taxon>Pseudomonadati</taxon>
        <taxon>Pseudomonadota</taxon>
        <taxon>Alphaproteobacteria</taxon>
        <taxon>Rhodobacterales</taxon>
        <taxon>Paracoccaceae</taxon>
        <taxon>Paracoccus</taxon>
    </lineage>
</organism>
<comment type="caution">
    <text evidence="2">The sequence shown here is derived from an EMBL/GenBank/DDBJ whole genome shotgun (WGS) entry which is preliminary data.</text>
</comment>
<dbReference type="RefSeq" id="WP_260277949.1">
    <property type="nucleotide sequence ID" value="NZ_JANAVZ010000008.1"/>
</dbReference>
<protein>
    <submittedName>
        <fullName evidence="2">Hint domain-containing protein</fullName>
    </submittedName>
</protein>
<accession>A0ABT2KBV8</accession>
<evidence type="ECO:0000313" key="2">
    <source>
        <dbReference type="EMBL" id="MCT4334028.1"/>
    </source>
</evidence>
<dbReference type="InterPro" id="IPR036844">
    <property type="entry name" value="Hint_dom_sf"/>
</dbReference>
<evidence type="ECO:0000313" key="3">
    <source>
        <dbReference type="Proteomes" id="UP001320702"/>
    </source>
</evidence>
<dbReference type="EMBL" id="JANAVZ010000008">
    <property type="protein sequence ID" value="MCT4334028.1"/>
    <property type="molecule type" value="Genomic_DNA"/>
</dbReference>
<name>A0ABT2KBV8_9RHOB</name>
<dbReference type="SUPFAM" id="SSF51294">
    <property type="entry name" value="Hedgehog/intein (Hint) domain"/>
    <property type="match status" value="1"/>
</dbReference>
<proteinExistence type="predicted"/>
<reference evidence="2 3" key="1">
    <citation type="submission" date="2022-04" db="EMBL/GenBank/DDBJ databases">
        <title>Paracoccus sp. YLB-12 draft genome sequence.</title>
        <authorList>
            <person name="Yu L."/>
        </authorList>
    </citation>
    <scope>NUCLEOTIDE SEQUENCE [LARGE SCALE GENOMIC DNA]</scope>
    <source>
        <strain evidence="2 3">YLB-12</strain>
    </source>
</reference>
<gene>
    <name evidence="2" type="ORF">MU516_14270</name>
</gene>
<dbReference type="InterPro" id="IPR028992">
    <property type="entry name" value="Hedgehog/Intein_dom"/>
</dbReference>
<dbReference type="Pfam" id="PF13403">
    <property type="entry name" value="Hint_2"/>
    <property type="match status" value="1"/>
</dbReference>
<feature type="domain" description="Hedgehog/Intein (Hint)" evidence="1">
    <location>
        <begin position="121"/>
        <end position="267"/>
    </location>
</feature>
<evidence type="ECO:0000259" key="1">
    <source>
        <dbReference type="Pfam" id="PF13403"/>
    </source>
</evidence>
<keyword evidence="3" id="KW-1185">Reference proteome</keyword>
<dbReference type="Proteomes" id="UP001320702">
    <property type="component" value="Unassembled WGS sequence"/>
</dbReference>